<feature type="non-terminal residue" evidence="1">
    <location>
        <position position="1"/>
    </location>
</feature>
<reference evidence="1" key="1">
    <citation type="journal article" date="2022" name="bioRxiv">
        <title>Sequencing and chromosome-scale assembly of the giantPleurodeles waltlgenome.</title>
        <authorList>
            <person name="Brown T."/>
            <person name="Elewa A."/>
            <person name="Iarovenko S."/>
            <person name="Subramanian E."/>
            <person name="Araus A.J."/>
            <person name="Petzold A."/>
            <person name="Susuki M."/>
            <person name="Suzuki K.-i.T."/>
            <person name="Hayashi T."/>
            <person name="Toyoda A."/>
            <person name="Oliveira C."/>
            <person name="Osipova E."/>
            <person name="Leigh N.D."/>
            <person name="Simon A."/>
            <person name="Yun M.H."/>
        </authorList>
    </citation>
    <scope>NUCLEOTIDE SEQUENCE</scope>
    <source>
        <strain evidence="1">20211129_DDA</strain>
        <tissue evidence="1">Liver</tissue>
    </source>
</reference>
<dbReference type="AlphaFoldDB" id="A0AAV7Q7S9"/>
<name>A0AAV7Q7S9_PLEWA</name>
<feature type="non-terminal residue" evidence="1">
    <location>
        <position position="55"/>
    </location>
</feature>
<protein>
    <submittedName>
        <fullName evidence="1">Uncharacterized protein</fullName>
    </submittedName>
</protein>
<dbReference type="Proteomes" id="UP001066276">
    <property type="component" value="Chromosome 6"/>
</dbReference>
<evidence type="ECO:0000313" key="1">
    <source>
        <dbReference type="EMBL" id="KAJ1134278.1"/>
    </source>
</evidence>
<organism evidence="1 2">
    <name type="scientific">Pleurodeles waltl</name>
    <name type="common">Iberian ribbed newt</name>
    <dbReference type="NCBI Taxonomy" id="8319"/>
    <lineage>
        <taxon>Eukaryota</taxon>
        <taxon>Metazoa</taxon>
        <taxon>Chordata</taxon>
        <taxon>Craniata</taxon>
        <taxon>Vertebrata</taxon>
        <taxon>Euteleostomi</taxon>
        <taxon>Amphibia</taxon>
        <taxon>Batrachia</taxon>
        <taxon>Caudata</taxon>
        <taxon>Salamandroidea</taxon>
        <taxon>Salamandridae</taxon>
        <taxon>Pleurodelinae</taxon>
        <taxon>Pleurodeles</taxon>
    </lineage>
</organism>
<proteinExistence type="predicted"/>
<dbReference type="EMBL" id="JANPWB010000010">
    <property type="protein sequence ID" value="KAJ1134278.1"/>
    <property type="molecule type" value="Genomic_DNA"/>
</dbReference>
<accession>A0AAV7Q7S9</accession>
<evidence type="ECO:0000313" key="2">
    <source>
        <dbReference type="Proteomes" id="UP001066276"/>
    </source>
</evidence>
<keyword evidence="2" id="KW-1185">Reference proteome</keyword>
<comment type="caution">
    <text evidence="1">The sequence shown here is derived from an EMBL/GenBank/DDBJ whole genome shotgun (WGS) entry which is preliminary data.</text>
</comment>
<sequence>YRNANLGEVLRPTQASLTAISFKTGSQNKIIQSHHTCPRKLHWLSLEVRIQFKLA</sequence>
<gene>
    <name evidence="1" type="ORF">NDU88_000731</name>
</gene>